<protein>
    <recommendedName>
        <fullName evidence="3">DUF429 domain-containing protein</fullName>
    </recommendedName>
</protein>
<name>A0A7L5AGQ1_9MICO</name>
<evidence type="ECO:0008006" key="3">
    <source>
        <dbReference type="Google" id="ProtNLM"/>
    </source>
</evidence>
<sequence>MTHYLGIDLAWGEGTATRPAKETGVALIDETGTVLHAGWARGIDPVAEWIVEVAPPGAVIAIDAPLVVENQAGMRLCERQVGMGYGRWHVAANASNTALGWQGGVALRKKLEARGFVYTDGIRPPGPLERTMFECYPYTTIVGMAELGYEEKRPRYKRFDMALPSALRRQARADACDELIRRMAALGTATPPLHIASHEVSRSLLEPSPLVDAAYKHREDMLDAVLCAWTAAIWHRHRERVQVLGADDVPDAAGRRGTIVAPARDGQRVAGRAMRVLREGSSPSP</sequence>
<dbReference type="RefSeq" id="WP_161885298.1">
    <property type="nucleotide sequence ID" value="NZ_CP017146.1"/>
</dbReference>
<accession>A0A7L5AGQ1</accession>
<keyword evidence="2" id="KW-1185">Reference proteome</keyword>
<dbReference type="PIRSF" id="PIRSF018008">
    <property type="entry name" value="UCP018008"/>
    <property type="match status" value="1"/>
</dbReference>
<dbReference type="Proteomes" id="UP000464507">
    <property type="component" value="Chromosome"/>
</dbReference>
<evidence type="ECO:0000313" key="1">
    <source>
        <dbReference type="EMBL" id="QHO68935.1"/>
    </source>
</evidence>
<evidence type="ECO:0000313" key="2">
    <source>
        <dbReference type="Proteomes" id="UP000464507"/>
    </source>
</evidence>
<dbReference type="EMBL" id="CP017146">
    <property type="protein sequence ID" value="QHO68935.1"/>
    <property type="molecule type" value="Genomic_DNA"/>
</dbReference>
<proteinExistence type="predicted"/>
<reference evidence="1 2" key="1">
    <citation type="submission" date="2016-09" db="EMBL/GenBank/DDBJ databases">
        <title>Complete genome sequence of microbes from the polar regions.</title>
        <authorList>
            <person name="Liao L."/>
            <person name="Chen B."/>
        </authorList>
    </citation>
    <scope>NUCLEOTIDE SEQUENCE [LARGE SCALE GENOMIC DNA]</scope>
    <source>
        <strain evidence="1 2">ZS314</strain>
    </source>
</reference>
<dbReference type="InterPro" id="IPR008306">
    <property type="entry name" value="UCP018008"/>
</dbReference>
<dbReference type="OrthoDB" id="9801824at2"/>
<organism evidence="1 2">
    <name type="scientific">Marisediminicola antarctica</name>
    <dbReference type="NCBI Taxonomy" id="674079"/>
    <lineage>
        <taxon>Bacteria</taxon>
        <taxon>Bacillati</taxon>
        <taxon>Actinomycetota</taxon>
        <taxon>Actinomycetes</taxon>
        <taxon>Micrococcales</taxon>
        <taxon>Microbacteriaceae</taxon>
        <taxon>Marisediminicola</taxon>
    </lineage>
</organism>
<dbReference type="InterPro" id="IPR007362">
    <property type="entry name" value="DUF429"/>
</dbReference>
<dbReference type="AlphaFoldDB" id="A0A7L5AGQ1"/>
<dbReference type="Pfam" id="PF04250">
    <property type="entry name" value="DUF429"/>
    <property type="match status" value="1"/>
</dbReference>
<dbReference type="KEGG" id="mant:BHD05_04060"/>
<gene>
    <name evidence="1" type="ORF">BHD05_04060</name>
</gene>